<keyword evidence="4 5" id="KW-0472">Membrane</keyword>
<protein>
    <submittedName>
        <fullName evidence="6">SLC13 family permease</fullName>
    </submittedName>
</protein>
<sequence>MPEVITAPMRTTQSLPPWHRAPLPIRPRSRLTPPSIGRLAAVCSVGALMVILLAAPNGPSGDARLALVIFVCAVSLWVGTRLDDTSVAVGAALALVAAGVIDDHVLFAALGSETVWLLVAAFVLAAGVAATGITARLATALLSRAGTVRQLAHLATFALFLTAFAVPSTSGRAALTVPVFTALAATLGHRPRVVRAFSILFPTVILLTAVATLLGAGAHLVTNDVLAATTGEQIGFGHWLLLGTPLALVSAHLAAELVLRLFTTRDDRALPLALTAATLAVDAATPVTGRLTAPERRALTVVGLVALGWAAEPLHGAHPAFIALIGALVITAPRIGTTTLANGLRTVPWSLLLFMAATAVLGSALALSGAATWLAEGLFGALGAAPSWAVVATVVGVSVAAHLFIQSRTARSSVLVPLVIPIAVGVGLNPVAVAFASTAAAGFCHTLTSSAKPVAMFSAIDGVETYSRGDLLRLAAWLAPIVAVLVTVFAVFVWPFLGLPLS</sequence>
<gene>
    <name evidence="6" type="ORF">RVF87_07130</name>
</gene>
<feature type="transmembrane region" description="Helical" evidence="5">
    <location>
        <begin position="115"/>
        <end position="139"/>
    </location>
</feature>
<feature type="transmembrane region" description="Helical" evidence="5">
    <location>
        <begin position="61"/>
        <end position="80"/>
    </location>
</feature>
<evidence type="ECO:0000256" key="2">
    <source>
        <dbReference type="ARBA" id="ARBA00022692"/>
    </source>
</evidence>
<dbReference type="InterPro" id="IPR051679">
    <property type="entry name" value="DASS-Related_Transporters"/>
</dbReference>
<dbReference type="Proteomes" id="UP001479933">
    <property type="component" value="Chromosome"/>
</dbReference>
<feature type="transmembrane region" description="Helical" evidence="5">
    <location>
        <begin position="351"/>
        <end position="375"/>
    </location>
</feature>
<feature type="transmembrane region" description="Helical" evidence="5">
    <location>
        <begin position="87"/>
        <end position="109"/>
    </location>
</feature>
<comment type="subcellular location">
    <subcellularLocation>
        <location evidence="1">Membrane</location>
        <topology evidence="1">Multi-pass membrane protein</topology>
    </subcellularLocation>
</comment>
<keyword evidence="3 5" id="KW-1133">Transmembrane helix</keyword>
<evidence type="ECO:0000256" key="5">
    <source>
        <dbReference type="SAM" id="Phobius"/>
    </source>
</evidence>
<dbReference type="InterPro" id="IPR001898">
    <property type="entry name" value="SLC13A/DASS"/>
</dbReference>
<dbReference type="Pfam" id="PF00939">
    <property type="entry name" value="Na_sulph_symp"/>
    <property type="match status" value="1"/>
</dbReference>
<dbReference type="PANTHER" id="PTHR43652:SF2">
    <property type="entry name" value="BASIC AMINO ACID ANTIPORTER YFCC-RELATED"/>
    <property type="match status" value="1"/>
</dbReference>
<keyword evidence="7" id="KW-1185">Reference proteome</keyword>
<evidence type="ECO:0000313" key="6">
    <source>
        <dbReference type="EMBL" id="WYY08822.1"/>
    </source>
</evidence>
<feature type="transmembrane region" description="Helical" evidence="5">
    <location>
        <begin position="321"/>
        <end position="344"/>
    </location>
</feature>
<organism evidence="6 7">
    <name type="scientific">Gordonia hydrophobica</name>
    <dbReference type="NCBI Taxonomy" id="40516"/>
    <lineage>
        <taxon>Bacteria</taxon>
        <taxon>Bacillati</taxon>
        <taxon>Actinomycetota</taxon>
        <taxon>Actinomycetes</taxon>
        <taxon>Mycobacteriales</taxon>
        <taxon>Gordoniaceae</taxon>
        <taxon>Gordonia</taxon>
    </lineage>
</organism>
<feature type="transmembrane region" description="Helical" evidence="5">
    <location>
        <begin position="474"/>
        <end position="497"/>
    </location>
</feature>
<accession>A0ABZ2U5H0</accession>
<dbReference type="PANTHER" id="PTHR43652">
    <property type="entry name" value="BASIC AMINO ACID ANTIPORTER YFCC-RELATED"/>
    <property type="match status" value="1"/>
</dbReference>
<evidence type="ECO:0000256" key="1">
    <source>
        <dbReference type="ARBA" id="ARBA00004141"/>
    </source>
</evidence>
<dbReference type="EMBL" id="CP136137">
    <property type="protein sequence ID" value="WYY08822.1"/>
    <property type="molecule type" value="Genomic_DNA"/>
</dbReference>
<keyword evidence="2 5" id="KW-0812">Transmembrane</keyword>
<evidence type="ECO:0000313" key="7">
    <source>
        <dbReference type="Proteomes" id="UP001479933"/>
    </source>
</evidence>
<proteinExistence type="predicted"/>
<feature type="transmembrane region" description="Helical" evidence="5">
    <location>
        <begin position="36"/>
        <end position="55"/>
    </location>
</feature>
<name>A0ABZ2U5H0_9ACTN</name>
<feature type="transmembrane region" description="Helical" evidence="5">
    <location>
        <begin position="151"/>
        <end position="167"/>
    </location>
</feature>
<evidence type="ECO:0000256" key="4">
    <source>
        <dbReference type="ARBA" id="ARBA00023136"/>
    </source>
</evidence>
<evidence type="ECO:0000256" key="3">
    <source>
        <dbReference type="ARBA" id="ARBA00022989"/>
    </source>
</evidence>
<dbReference type="RefSeq" id="WP_239589029.1">
    <property type="nucleotide sequence ID" value="NZ_CP136137.1"/>
</dbReference>
<feature type="transmembrane region" description="Helical" evidence="5">
    <location>
        <begin position="387"/>
        <end position="405"/>
    </location>
</feature>
<feature type="transmembrane region" description="Helical" evidence="5">
    <location>
        <begin position="196"/>
        <end position="216"/>
    </location>
</feature>
<feature type="transmembrane region" description="Helical" evidence="5">
    <location>
        <begin position="236"/>
        <end position="259"/>
    </location>
</feature>
<reference evidence="6 7" key="1">
    <citation type="journal article" date="2023" name="Virus Evol.">
        <title>Computational host range prediction-The good, the bad, and the ugly.</title>
        <authorList>
            <person name="Howell A.A."/>
            <person name="Versoza C.J."/>
            <person name="Pfeifer S.P."/>
        </authorList>
    </citation>
    <scope>NUCLEOTIDE SEQUENCE [LARGE SCALE GENOMIC DNA]</scope>
    <source>
        <strain evidence="6 7">1610/1b</strain>
    </source>
</reference>